<protein>
    <submittedName>
        <fullName evidence="13">Adrenocorticotropic hormone receptor</fullName>
    </submittedName>
</protein>
<keyword evidence="12" id="KW-1185">Reference proteome</keyword>
<evidence type="ECO:0000256" key="9">
    <source>
        <dbReference type="ARBA" id="ARBA00023224"/>
    </source>
</evidence>
<comment type="subcellular location">
    <subcellularLocation>
        <location evidence="1">Cell membrane</location>
        <topology evidence="1">Multi-pass membrane protein</topology>
    </subcellularLocation>
</comment>
<keyword evidence="5" id="KW-0297">G-protein coupled receptor</keyword>
<evidence type="ECO:0000256" key="2">
    <source>
        <dbReference type="ARBA" id="ARBA00022475"/>
    </source>
</evidence>
<gene>
    <name evidence="13" type="primary">LOC106160791</name>
</gene>
<reference evidence="13" key="1">
    <citation type="submission" date="2025-08" db="UniProtKB">
        <authorList>
            <consortium name="RefSeq"/>
        </authorList>
    </citation>
    <scope>IDENTIFICATION</scope>
    <source>
        <tissue evidence="13">Gonads</tissue>
    </source>
</reference>
<dbReference type="AlphaFoldDB" id="A0A1S3I3Z9"/>
<feature type="transmembrane region" description="Helical" evidence="10">
    <location>
        <begin position="237"/>
        <end position="263"/>
    </location>
</feature>
<dbReference type="PANTHER" id="PTHR24246:SF27">
    <property type="entry name" value="ADENOSINE RECEPTOR, ISOFORM A"/>
    <property type="match status" value="1"/>
</dbReference>
<keyword evidence="8" id="KW-0325">Glycoprotein</keyword>
<evidence type="ECO:0000256" key="1">
    <source>
        <dbReference type="ARBA" id="ARBA00004651"/>
    </source>
</evidence>
<dbReference type="GO" id="GO:0005886">
    <property type="term" value="C:plasma membrane"/>
    <property type="evidence" value="ECO:0007669"/>
    <property type="project" value="UniProtKB-SubCell"/>
</dbReference>
<keyword evidence="2" id="KW-1003">Cell membrane</keyword>
<evidence type="ECO:0000259" key="11">
    <source>
        <dbReference type="PROSITE" id="PS50262"/>
    </source>
</evidence>
<evidence type="ECO:0000256" key="7">
    <source>
        <dbReference type="ARBA" id="ARBA00023170"/>
    </source>
</evidence>
<dbReference type="CDD" id="cd00637">
    <property type="entry name" value="7tm_classA_rhodopsin-like"/>
    <property type="match status" value="1"/>
</dbReference>
<keyword evidence="3 10" id="KW-0812">Transmembrane</keyword>
<proteinExistence type="predicted"/>
<dbReference type="Gene3D" id="1.20.1070.10">
    <property type="entry name" value="Rhodopsin 7-helix transmembrane proteins"/>
    <property type="match status" value="1"/>
</dbReference>
<evidence type="ECO:0000256" key="6">
    <source>
        <dbReference type="ARBA" id="ARBA00023136"/>
    </source>
</evidence>
<dbReference type="GeneID" id="106160791"/>
<evidence type="ECO:0000256" key="5">
    <source>
        <dbReference type="ARBA" id="ARBA00023040"/>
    </source>
</evidence>
<dbReference type="InterPro" id="IPR000276">
    <property type="entry name" value="GPCR_Rhodpsn"/>
</dbReference>
<dbReference type="KEGG" id="lak:106160791"/>
<evidence type="ECO:0000313" key="13">
    <source>
        <dbReference type="RefSeq" id="XP_013392992.1"/>
    </source>
</evidence>
<accession>A0A1S3I3Z9</accession>
<evidence type="ECO:0000313" key="12">
    <source>
        <dbReference type="Proteomes" id="UP000085678"/>
    </source>
</evidence>
<dbReference type="RefSeq" id="XP_013392992.1">
    <property type="nucleotide sequence ID" value="XM_013537538.1"/>
</dbReference>
<feature type="transmembrane region" description="Helical" evidence="10">
    <location>
        <begin position="184"/>
        <end position="207"/>
    </location>
</feature>
<feature type="transmembrane region" description="Helical" evidence="10">
    <location>
        <begin position="25"/>
        <end position="48"/>
    </location>
</feature>
<sequence>MNNSTTPGIDVNTTDQDSASVFAKFMTAGVVIGFVGFVENLISLIALLNMRRPFEAFHLLLINLAVSDLVVVGLAAVGSLIMLVNFNLDQCDSMVFVARVIMEMSYIALLTPVLATSALVVNQYLAITKPLRYQTIATQRRIAGSIIALWVATALIGVILHIAGYPKLFEDPGCNIYGENSNYLVIRSATFTVLLILITALVVIVYIQMFYAIKQRVLTSAVHQQERSHHADHKLNITIAILFGTVLLFWIPGIADSILVIFMMAGTHFTMEFVIFHQVTNLLFLANALIDPFIYGIRLQEVRAGYQKLFRHLSKLPCSEEDAFFKEKNRKVSYTQCHTTTTEDVKTSNI</sequence>
<evidence type="ECO:0000256" key="10">
    <source>
        <dbReference type="SAM" id="Phobius"/>
    </source>
</evidence>
<feature type="transmembrane region" description="Helical" evidence="10">
    <location>
        <begin position="104"/>
        <end position="121"/>
    </location>
</feature>
<dbReference type="PANTHER" id="PTHR24246">
    <property type="entry name" value="OLFACTORY RECEPTOR AND ADENOSINE RECEPTOR"/>
    <property type="match status" value="1"/>
</dbReference>
<evidence type="ECO:0000256" key="4">
    <source>
        <dbReference type="ARBA" id="ARBA00022989"/>
    </source>
</evidence>
<evidence type="ECO:0000256" key="8">
    <source>
        <dbReference type="ARBA" id="ARBA00023180"/>
    </source>
</evidence>
<name>A0A1S3I3Z9_LINAN</name>
<feature type="transmembrane region" description="Helical" evidence="10">
    <location>
        <begin position="60"/>
        <end position="84"/>
    </location>
</feature>
<dbReference type="GO" id="GO:0004930">
    <property type="term" value="F:G protein-coupled receptor activity"/>
    <property type="evidence" value="ECO:0007669"/>
    <property type="project" value="UniProtKB-KW"/>
</dbReference>
<keyword evidence="9" id="KW-0807">Transducer</keyword>
<feature type="domain" description="G-protein coupled receptors family 1 profile" evidence="11">
    <location>
        <begin position="39"/>
        <end position="295"/>
    </location>
</feature>
<keyword evidence="4 10" id="KW-1133">Transmembrane helix</keyword>
<dbReference type="InterPro" id="IPR017452">
    <property type="entry name" value="GPCR_Rhodpsn_7TM"/>
</dbReference>
<dbReference type="InParanoid" id="A0A1S3I3Z9"/>
<organism evidence="12 13">
    <name type="scientific">Lingula anatina</name>
    <name type="common">Brachiopod</name>
    <name type="synonym">Lingula unguis</name>
    <dbReference type="NCBI Taxonomy" id="7574"/>
    <lineage>
        <taxon>Eukaryota</taxon>
        <taxon>Metazoa</taxon>
        <taxon>Spiralia</taxon>
        <taxon>Lophotrochozoa</taxon>
        <taxon>Brachiopoda</taxon>
        <taxon>Linguliformea</taxon>
        <taxon>Lingulata</taxon>
        <taxon>Lingulida</taxon>
        <taxon>Linguloidea</taxon>
        <taxon>Lingulidae</taxon>
        <taxon>Lingula</taxon>
    </lineage>
</organism>
<evidence type="ECO:0000256" key="3">
    <source>
        <dbReference type="ARBA" id="ARBA00022692"/>
    </source>
</evidence>
<keyword evidence="6 10" id="KW-0472">Membrane</keyword>
<feature type="transmembrane region" description="Helical" evidence="10">
    <location>
        <begin position="275"/>
        <end position="297"/>
    </location>
</feature>
<feature type="transmembrane region" description="Helical" evidence="10">
    <location>
        <begin position="142"/>
        <end position="164"/>
    </location>
</feature>
<dbReference type="OMA" id="FEGIRMG"/>
<dbReference type="Proteomes" id="UP000085678">
    <property type="component" value="Unplaced"/>
</dbReference>
<dbReference type="PROSITE" id="PS50262">
    <property type="entry name" value="G_PROTEIN_RECEP_F1_2"/>
    <property type="match status" value="1"/>
</dbReference>
<dbReference type="SUPFAM" id="SSF81321">
    <property type="entry name" value="Family A G protein-coupled receptor-like"/>
    <property type="match status" value="1"/>
</dbReference>
<dbReference type="PRINTS" id="PR00237">
    <property type="entry name" value="GPCRRHODOPSN"/>
</dbReference>
<dbReference type="Pfam" id="PF00001">
    <property type="entry name" value="7tm_1"/>
    <property type="match status" value="1"/>
</dbReference>
<keyword evidence="7 13" id="KW-0675">Receptor</keyword>